<feature type="short sequence motif" description="HXTX 2" evidence="2">
    <location>
        <begin position="126"/>
        <end position="129"/>
    </location>
</feature>
<gene>
    <name evidence="4" type="primary">thpR</name>
    <name evidence="4" type="ORF">ENM78_00620</name>
</gene>
<organism evidence="4">
    <name type="scientific">Fervidicoccus fontis</name>
    <dbReference type="NCBI Taxonomy" id="683846"/>
    <lineage>
        <taxon>Archaea</taxon>
        <taxon>Thermoproteota</taxon>
        <taxon>Thermoprotei</taxon>
        <taxon>Fervidicoccales</taxon>
        <taxon>Fervidicoccaceae</taxon>
        <taxon>Fervidicoccus</taxon>
    </lineage>
</organism>
<dbReference type="AlphaFoldDB" id="A0A7J3ZIU9"/>
<dbReference type="HAMAP" id="MF_01940">
    <property type="entry name" value="RNA_CPDase"/>
    <property type="match status" value="1"/>
</dbReference>
<evidence type="ECO:0000313" key="4">
    <source>
        <dbReference type="EMBL" id="HHQ79959.1"/>
    </source>
</evidence>
<feature type="active site" description="Proton donor" evidence="2">
    <location>
        <position position="41"/>
    </location>
</feature>
<protein>
    <recommendedName>
        <fullName evidence="2">RNA 2',3'-cyclic phosphodiesterase</fullName>
        <shortName evidence="2">RNA 2',3'-CPDase</shortName>
        <ecNumber evidence="2">3.1.4.58</ecNumber>
    </recommendedName>
</protein>
<reference evidence="4" key="1">
    <citation type="journal article" date="2020" name="mSystems">
        <title>Genome- and Community-Level Interaction Insights into Carbon Utilization and Element Cycling Functions of Hydrothermarchaeota in Hydrothermal Sediment.</title>
        <authorList>
            <person name="Zhou Z."/>
            <person name="Liu Y."/>
            <person name="Xu W."/>
            <person name="Pan J."/>
            <person name="Luo Z.H."/>
            <person name="Li M."/>
        </authorList>
    </citation>
    <scope>NUCLEOTIDE SEQUENCE [LARGE SCALE GENOMIC DNA]</scope>
    <source>
        <strain evidence="4">SpSt-1116</strain>
    </source>
</reference>
<dbReference type="PANTHER" id="PTHR35561">
    <property type="entry name" value="RNA 2',3'-CYCLIC PHOSPHODIESTERASE"/>
    <property type="match status" value="1"/>
</dbReference>
<comment type="caution">
    <text evidence="4">The sequence shown here is derived from an EMBL/GenBank/DDBJ whole genome shotgun (WGS) entry which is preliminary data.</text>
</comment>
<dbReference type="GO" id="GO:0008664">
    <property type="term" value="F:RNA 2',3'-cyclic 3'-phosphodiesterase activity"/>
    <property type="evidence" value="ECO:0007669"/>
    <property type="project" value="UniProtKB-EC"/>
</dbReference>
<dbReference type="EMBL" id="DRZC01000011">
    <property type="protein sequence ID" value="HHQ79959.1"/>
    <property type="molecule type" value="Genomic_DNA"/>
</dbReference>
<dbReference type="Pfam" id="PF02834">
    <property type="entry name" value="LigT_PEase"/>
    <property type="match status" value="2"/>
</dbReference>
<dbReference type="EC" id="3.1.4.58" evidence="2"/>
<dbReference type="Gene3D" id="3.90.1140.10">
    <property type="entry name" value="Cyclic phosphodiesterase"/>
    <property type="match status" value="1"/>
</dbReference>
<comment type="similarity">
    <text evidence="2">Belongs to the 2H phosphoesterase superfamily. ThpR family.</text>
</comment>
<evidence type="ECO:0000256" key="2">
    <source>
        <dbReference type="HAMAP-Rule" id="MF_01940"/>
    </source>
</evidence>
<evidence type="ECO:0000256" key="1">
    <source>
        <dbReference type="ARBA" id="ARBA00022801"/>
    </source>
</evidence>
<evidence type="ECO:0000259" key="3">
    <source>
        <dbReference type="Pfam" id="PF02834"/>
    </source>
</evidence>
<feature type="short sequence motif" description="HXTX 1" evidence="2">
    <location>
        <begin position="41"/>
        <end position="44"/>
    </location>
</feature>
<dbReference type="InterPro" id="IPR014051">
    <property type="entry name" value="Phosphoesterase_HXTX"/>
</dbReference>
<sequence>MRLFVAIDIESPQLIAAIRALKDVVQATGVPQKPVEDENLHLTLAFIGEVEDDDVERIREALKKIEHNVFNIHLKGLGAFPTVNRPRVVWIGVEEGRESLHELHSKVAKALSTARVNLRDSRFEPHLTITRIKGSKNLSNLVRVLTSYEDYDVGWLTVSEFKLKQSILTPKGPIYKTLLSVPLKA</sequence>
<accession>A0A7J3ZIU9</accession>
<dbReference type="InterPro" id="IPR009097">
    <property type="entry name" value="Cyclic_Pdiesterase"/>
</dbReference>
<feature type="domain" description="Phosphoesterase HXTX" evidence="3">
    <location>
        <begin position="91"/>
        <end position="175"/>
    </location>
</feature>
<feature type="active site" description="Proton acceptor" evidence="2">
    <location>
        <position position="126"/>
    </location>
</feature>
<name>A0A7J3ZIU9_9CREN</name>
<dbReference type="PANTHER" id="PTHR35561:SF1">
    <property type="entry name" value="RNA 2',3'-CYCLIC PHOSPHODIESTERASE"/>
    <property type="match status" value="1"/>
</dbReference>
<comment type="catalytic activity">
    <reaction evidence="2">
        <text>a 3'-end 2',3'-cyclophospho-ribonucleotide-RNA + H2O = a 3'-end 2'-phospho-ribonucleotide-RNA + H(+)</text>
        <dbReference type="Rhea" id="RHEA:11828"/>
        <dbReference type="Rhea" id="RHEA-COMP:10464"/>
        <dbReference type="Rhea" id="RHEA-COMP:17353"/>
        <dbReference type="ChEBI" id="CHEBI:15377"/>
        <dbReference type="ChEBI" id="CHEBI:15378"/>
        <dbReference type="ChEBI" id="CHEBI:83064"/>
        <dbReference type="ChEBI" id="CHEBI:173113"/>
        <dbReference type="EC" id="3.1.4.58"/>
    </reaction>
</comment>
<dbReference type="GO" id="GO:0004113">
    <property type="term" value="F:2',3'-cyclic-nucleotide 3'-phosphodiesterase activity"/>
    <property type="evidence" value="ECO:0007669"/>
    <property type="project" value="InterPro"/>
</dbReference>
<feature type="domain" description="Phosphoesterase HXTX" evidence="3">
    <location>
        <begin position="11"/>
        <end position="90"/>
    </location>
</feature>
<dbReference type="SUPFAM" id="SSF55144">
    <property type="entry name" value="LigT-like"/>
    <property type="match status" value="1"/>
</dbReference>
<dbReference type="NCBIfam" id="TIGR02258">
    <property type="entry name" value="2_5_ligase"/>
    <property type="match status" value="1"/>
</dbReference>
<dbReference type="InterPro" id="IPR004175">
    <property type="entry name" value="RNA_CPDase"/>
</dbReference>
<proteinExistence type="inferred from homology"/>
<comment type="function">
    <text evidence="2">Hydrolyzes RNA 2',3'-cyclic phosphodiester to an RNA 2'-phosphomonoester.</text>
</comment>
<keyword evidence="1 2" id="KW-0378">Hydrolase</keyword>